<evidence type="ECO:0000313" key="1">
    <source>
        <dbReference type="EMBL" id="BCU68711.1"/>
    </source>
</evidence>
<protein>
    <submittedName>
        <fullName evidence="1">Uncharacterized protein</fullName>
    </submittedName>
</protein>
<organism evidence="1 2">
    <name type="scientific">Stygiolobus caldivivus</name>
    <dbReference type="NCBI Taxonomy" id="2824673"/>
    <lineage>
        <taxon>Archaea</taxon>
        <taxon>Thermoproteota</taxon>
        <taxon>Thermoprotei</taxon>
        <taxon>Sulfolobales</taxon>
        <taxon>Sulfolobaceae</taxon>
        <taxon>Stygiolobus</taxon>
    </lineage>
</organism>
<sequence>MLCSTLEAMTKAEREELDKSVPSAGRGIAVVDEYGVSDYIQEPEELWEWLKSYDLVVRKSFGESHIPRRFCKPLRLLLFGTTTYPLIFSQL</sequence>
<accession>A0A8D5U3J2</accession>
<reference evidence="1 2" key="1">
    <citation type="submission" date="2021-04" db="EMBL/GenBank/DDBJ databases">
        <title>Complete genome sequence of Stygiolobus sp. KN-1.</title>
        <authorList>
            <person name="Nakamura K."/>
            <person name="Sakai H."/>
            <person name="Kurosawa N."/>
        </authorList>
    </citation>
    <scope>NUCLEOTIDE SEQUENCE [LARGE SCALE GENOMIC DNA]</scope>
    <source>
        <strain evidence="1 2">KN-1</strain>
    </source>
</reference>
<keyword evidence="2" id="KW-1185">Reference proteome</keyword>
<evidence type="ECO:0000313" key="2">
    <source>
        <dbReference type="Proteomes" id="UP000825123"/>
    </source>
</evidence>
<dbReference type="KEGG" id="csty:KN1_00080"/>
<name>A0A8D5U3J2_9CREN</name>
<dbReference type="EMBL" id="AP024597">
    <property type="protein sequence ID" value="BCU68711.1"/>
    <property type="molecule type" value="Genomic_DNA"/>
</dbReference>
<dbReference type="RefSeq" id="WP_221288575.1">
    <property type="nucleotide sequence ID" value="NZ_AP024597.1"/>
</dbReference>
<proteinExistence type="predicted"/>
<dbReference type="AlphaFoldDB" id="A0A8D5U3J2"/>
<gene>
    <name evidence="1" type="ORF">KN1_00080</name>
</gene>
<dbReference type="Proteomes" id="UP000825123">
    <property type="component" value="Chromosome"/>
</dbReference>
<dbReference type="GeneID" id="66161770"/>